<dbReference type="STRING" id="3988.B9T3X7"/>
<dbReference type="AlphaFoldDB" id="B9T3X7"/>
<dbReference type="PANTHER" id="PTHR11751">
    <property type="entry name" value="ALANINE AMINOTRANSFERASE"/>
    <property type="match status" value="1"/>
</dbReference>
<keyword evidence="4 6" id="KW-0808">Transferase</keyword>
<dbReference type="Proteomes" id="UP000008311">
    <property type="component" value="Unassembled WGS sequence"/>
</dbReference>
<evidence type="ECO:0000313" key="7">
    <source>
        <dbReference type="Proteomes" id="UP000008311"/>
    </source>
</evidence>
<evidence type="ECO:0000256" key="2">
    <source>
        <dbReference type="ARBA" id="ARBA00011738"/>
    </source>
</evidence>
<dbReference type="EC" id="2.6.1.2" evidence="6"/>
<dbReference type="PANTHER" id="PTHR11751:SF29">
    <property type="entry name" value="ALANINE TRANSAMINASE"/>
    <property type="match status" value="1"/>
</dbReference>
<comment type="subunit">
    <text evidence="2">Homodimer.</text>
</comment>
<name>B9T3X7_RICCO</name>
<dbReference type="eggNOG" id="KOG0258">
    <property type="taxonomic scope" value="Eukaryota"/>
</dbReference>
<gene>
    <name evidence="6" type="ORF">RCOM_0417600</name>
</gene>
<dbReference type="InterPro" id="IPR015422">
    <property type="entry name" value="PyrdxlP-dep_Trfase_small"/>
</dbReference>
<comment type="cofactor">
    <cofactor evidence="1">
        <name>pyridoxal 5'-phosphate</name>
        <dbReference type="ChEBI" id="CHEBI:597326"/>
    </cofactor>
</comment>
<dbReference type="InParanoid" id="B9T3X7"/>
<organism evidence="6 7">
    <name type="scientific">Ricinus communis</name>
    <name type="common">Castor bean</name>
    <dbReference type="NCBI Taxonomy" id="3988"/>
    <lineage>
        <taxon>Eukaryota</taxon>
        <taxon>Viridiplantae</taxon>
        <taxon>Streptophyta</taxon>
        <taxon>Embryophyta</taxon>
        <taxon>Tracheophyta</taxon>
        <taxon>Spermatophyta</taxon>
        <taxon>Magnoliopsida</taxon>
        <taxon>eudicotyledons</taxon>
        <taxon>Gunneridae</taxon>
        <taxon>Pentapetalae</taxon>
        <taxon>rosids</taxon>
        <taxon>fabids</taxon>
        <taxon>Malpighiales</taxon>
        <taxon>Euphorbiaceae</taxon>
        <taxon>Acalyphoideae</taxon>
        <taxon>Acalypheae</taxon>
        <taxon>Ricinus</taxon>
    </lineage>
</organism>
<dbReference type="GO" id="GO:0004021">
    <property type="term" value="F:L-alanine:2-oxoglutarate aminotransferase activity"/>
    <property type="evidence" value="ECO:0007669"/>
    <property type="project" value="UniProtKB-EC"/>
</dbReference>
<sequence>MRRFVIGRAKNLLNRSSQYQPKRQHQSFDLPVPSHSRFLSSTSVLDFPSSSSPMAPLSLNTINPKVLECEYAVRGEIVTIAQRLQEELKTNPGSHPFDEILYCNIGNPQSLGQQPITFFREVLALCDHPAILDKSETQGLFRRQHMIFLAYEKILTVIPSVSPILALLCN</sequence>
<reference evidence="7" key="1">
    <citation type="journal article" date="2010" name="Nat. Biotechnol.">
        <title>Draft genome sequence of the oilseed species Ricinus communis.</title>
        <authorList>
            <person name="Chan A.P."/>
            <person name="Crabtree J."/>
            <person name="Zhao Q."/>
            <person name="Lorenzi H."/>
            <person name="Orvis J."/>
            <person name="Puiu D."/>
            <person name="Melake-Berhan A."/>
            <person name="Jones K.M."/>
            <person name="Redman J."/>
            <person name="Chen G."/>
            <person name="Cahoon E.B."/>
            <person name="Gedil M."/>
            <person name="Stanke M."/>
            <person name="Haas B.J."/>
            <person name="Wortman J.R."/>
            <person name="Fraser-Liggett C.M."/>
            <person name="Ravel J."/>
            <person name="Rabinowicz P.D."/>
        </authorList>
    </citation>
    <scope>NUCLEOTIDE SEQUENCE [LARGE SCALE GENOMIC DNA]</scope>
    <source>
        <strain evidence="7">cv. Hale</strain>
    </source>
</reference>
<dbReference type="Gene3D" id="3.90.1150.10">
    <property type="entry name" value="Aspartate Aminotransferase, domain 1"/>
    <property type="match status" value="1"/>
</dbReference>
<evidence type="ECO:0000256" key="1">
    <source>
        <dbReference type="ARBA" id="ARBA00001933"/>
    </source>
</evidence>
<evidence type="ECO:0000256" key="5">
    <source>
        <dbReference type="ARBA" id="ARBA00022898"/>
    </source>
</evidence>
<keyword evidence="7" id="KW-1185">Reference proteome</keyword>
<accession>B9T3X7</accession>
<evidence type="ECO:0000256" key="4">
    <source>
        <dbReference type="ARBA" id="ARBA00022679"/>
    </source>
</evidence>
<evidence type="ECO:0000256" key="3">
    <source>
        <dbReference type="ARBA" id="ARBA00022576"/>
    </source>
</evidence>
<dbReference type="InterPro" id="IPR045088">
    <property type="entry name" value="ALAT1/2-like"/>
</dbReference>
<keyword evidence="3 6" id="KW-0032">Aminotransferase</keyword>
<protein>
    <submittedName>
        <fullName evidence="6">Alanine transaminase, putative</fullName>
        <ecNumber evidence="6">2.6.1.2</ecNumber>
    </submittedName>
</protein>
<proteinExistence type="predicted"/>
<dbReference type="EMBL" id="EQ974441">
    <property type="protein sequence ID" value="EEF29430.1"/>
    <property type="molecule type" value="Genomic_DNA"/>
</dbReference>
<evidence type="ECO:0000313" key="6">
    <source>
        <dbReference type="EMBL" id="EEF29430.1"/>
    </source>
</evidence>
<dbReference type="Gene3D" id="1.10.287.1970">
    <property type="match status" value="1"/>
</dbReference>
<dbReference type="FunFam" id="3.90.1150.10:FF:000140">
    <property type="entry name" value="alanine aminotransferase 1"/>
    <property type="match status" value="1"/>
</dbReference>
<keyword evidence="5" id="KW-0663">Pyridoxal phosphate</keyword>